<keyword evidence="2 4" id="KW-0863">Zinc-finger</keyword>
<dbReference type="PROSITE" id="PS50089">
    <property type="entry name" value="ZF_RING_2"/>
    <property type="match status" value="1"/>
</dbReference>
<dbReference type="GO" id="GO:0006511">
    <property type="term" value="P:ubiquitin-dependent protein catabolic process"/>
    <property type="evidence" value="ECO:0007669"/>
    <property type="project" value="TreeGrafter"/>
</dbReference>
<evidence type="ECO:0000259" key="6">
    <source>
        <dbReference type="PROSITE" id="PS50089"/>
    </source>
</evidence>
<feature type="compositionally biased region" description="Polar residues" evidence="5">
    <location>
        <begin position="44"/>
        <end position="55"/>
    </location>
</feature>
<feature type="region of interest" description="Disordered" evidence="5">
    <location>
        <begin position="1"/>
        <end position="63"/>
    </location>
</feature>
<dbReference type="PANTHER" id="PTHR47094:SF1">
    <property type="entry name" value="RING-TYPE E3 UBIQUITIN TRANSFERASE"/>
    <property type="match status" value="1"/>
</dbReference>
<dbReference type="OrthoDB" id="6270329at2759"/>
<dbReference type="PANTHER" id="PTHR47094">
    <property type="entry name" value="ELFLESS, ISOFORM B"/>
    <property type="match status" value="1"/>
</dbReference>
<name>A0A4P9Y456_9FUNG</name>
<dbReference type="EMBL" id="KZ987949">
    <property type="protein sequence ID" value="RKP13758.1"/>
    <property type="molecule type" value="Genomic_DNA"/>
</dbReference>
<keyword evidence="1" id="KW-0479">Metal-binding</keyword>
<dbReference type="Pfam" id="PF13923">
    <property type="entry name" value="zf-C3HC4_2"/>
    <property type="match status" value="1"/>
</dbReference>
<gene>
    <name evidence="7" type="ORF">BJ684DRAFT_19783</name>
</gene>
<dbReference type="SUPFAM" id="SSF57850">
    <property type="entry name" value="RING/U-box"/>
    <property type="match status" value="1"/>
</dbReference>
<dbReference type="Gene3D" id="3.30.40.10">
    <property type="entry name" value="Zinc/RING finger domain, C3HC4 (zinc finger)"/>
    <property type="match status" value="1"/>
</dbReference>
<dbReference type="GO" id="GO:0033768">
    <property type="term" value="C:SUMO-targeted ubiquitin ligase complex"/>
    <property type="evidence" value="ECO:0007669"/>
    <property type="project" value="TreeGrafter"/>
</dbReference>
<feature type="compositionally biased region" description="Low complexity" evidence="5">
    <location>
        <begin position="128"/>
        <end position="148"/>
    </location>
</feature>
<evidence type="ECO:0000256" key="2">
    <source>
        <dbReference type="ARBA" id="ARBA00022771"/>
    </source>
</evidence>
<dbReference type="GO" id="GO:0032183">
    <property type="term" value="F:SUMO binding"/>
    <property type="evidence" value="ECO:0007669"/>
    <property type="project" value="TreeGrafter"/>
</dbReference>
<dbReference type="SMART" id="SM00184">
    <property type="entry name" value="RING"/>
    <property type="match status" value="1"/>
</dbReference>
<organism evidence="7 8">
    <name type="scientific">Piptocephalis cylindrospora</name>
    <dbReference type="NCBI Taxonomy" id="1907219"/>
    <lineage>
        <taxon>Eukaryota</taxon>
        <taxon>Fungi</taxon>
        <taxon>Fungi incertae sedis</taxon>
        <taxon>Zoopagomycota</taxon>
        <taxon>Zoopagomycotina</taxon>
        <taxon>Zoopagomycetes</taxon>
        <taxon>Zoopagales</taxon>
        <taxon>Piptocephalidaceae</taxon>
        <taxon>Piptocephalis</taxon>
    </lineage>
</organism>
<evidence type="ECO:0000313" key="7">
    <source>
        <dbReference type="EMBL" id="RKP13758.1"/>
    </source>
</evidence>
<evidence type="ECO:0000256" key="3">
    <source>
        <dbReference type="ARBA" id="ARBA00022833"/>
    </source>
</evidence>
<dbReference type="InterPro" id="IPR013083">
    <property type="entry name" value="Znf_RING/FYVE/PHD"/>
</dbReference>
<feature type="domain" description="RING-type" evidence="6">
    <location>
        <begin position="69"/>
        <end position="107"/>
    </location>
</feature>
<dbReference type="Proteomes" id="UP000267251">
    <property type="component" value="Unassembled WGS sequence"/>
</dbReference>
<accession>A0A4P9Y456</accession>
<reference evidence="8" key="1">
    <citation type="journal article" date="2018" name="Nat. Microbiol.">
        <title>Leveraging single-cell genomics to expand the fungal tree of life.</title>
        <authorList>
            <person name="Ahrendt S.R."/>
            <person name="Quandt C.A."/>
            <person name="Ciobanu D."/>
            <person name="Clum A."/>
            <person name="Salamov A."/>
            <person name="Andreopoulos B."/>
            <person name="Cheng J.F."/>
            <person name="Woyke T."/>
            <person name="Pelin A."/>
            <person name="Henrissat B."/>
            <person name="Reynolds N.K."/>
            <person name="Benny G.L."/>
            <person name="Smith M.E."/>
            <person name="James T.Y."/>
            <person name="Grigoriev I.V."/>
        </authorList>
    </citation>
    <scope>NUCLEOTIDE SEQUENCE [LARGE SCALE GENOMIC DNA]</scope>
</reference>
<keyword evidence="8" id="KW-1185">Reference proteome</keyword>
<sequence>MPPVTTTTTTTTHVTQESVDEAEVVDLTHPPSQPVGKKRGIESVQESNASQQEGSDGSDPPAKRPAFTCAICLSPPEHMTSTSCGHTFCYRCILRSIRYSPQCPTCRKRQTRKELLRLYAFLRPAHGSSLPPSTTSSEASPSSKTNSE</sequence>
<dbReference type="GO" id="GO:0008270">
    <property type="term" value="F:zinc ion binding"/>
    <property type="evidence" value="ECO:0007669"/>
    <property type="project" value="UniProtKB-KW"/>
</dbReference>
<dbReference type="GO" id="GO:0140082">
    <property type="term" value="F:SUMO-ubiquitin ligase activity"/>
    <property type="evidence" value="ECO:0007669"/>
    <property type="project" value="TreeGrafter"/>
</dbReference>
<dbReference type="AlphaFoldDB" id="A0A4P9Y456"/>
<evidence type="ECO:0000256" key="4">
    <source>
        <dbReference type="PROSITE-ProRule" id="PRU00175"/>
    </source>
</evidence>
<keyword evidence="3" id="KW-0862">Zinc</keyword>
<dbReference type="GO" id="GO:0061630">
    <property type="term" value="F:ubiquitin protein ligase activity"/>
    <property type="evidence" value="ECO:0007669"/>
    <property type="project" value="InterPro"/>
</dbReference>
<evidence type="ECO:0000313" key="8">
    <source>
        <dbReference type="Proteomes" id="UP000267251"/>
    </source>
</evidence>
<dbReference type="PROSITE" id="PS00518">
    <property type="entry name" value="ZF_RING_1"/>
    <property type="match status" value="1"/>
</dbReference>
<dbReference type="InterPro" id="IPR017907">
    <property type="entry name" value="Znf_RING_CS"/>
</dbReference>
<proteinExistence type="predicted"/>
<evidence type="ECO:0000256" key="5">
    <source>
        <dbReference type="SAM" id="MobiDB-lite"/>
    </source>
</evidence>
<feature type="region of interest" description="Disordered" evidence="5">
    <location>
        <begin position="125"/>
        <end position="148"/>
    </location>
</feature>
<evidence type="ECO:0000256" key="1">
    <source>
        <dbReference type="ARBA" id="ARBA00022723"/>
    </source>
</evidence>
<protein>
    <recommendedName>
        <fullName evidence="6">RING-type domain-containing protein</fullName>
    </recommendedName>
</protein>
<feature type="compositionally biased region" description="Low complexity" evidence="5">
    <location>
        <begin position="1"/>
        <end position="12"/>
    </location>
</feature>
<dbReference type="InterPro" id="IPR001841">
    <property type="entry name" value="Znf_RING"/>
</dbReference>
<dbReference type="InterPro" id="IPR049627">
    <property type="entry name" value="SLX8"/>
</dbReference>